<organism evidence="2 3">
    <name type="scientific">Pleurodeles waltl</name>
    <name type="common">Iberian ribbed newt</name>
    <dbReference type="NCBI Taxonomy" id="8319"/>
    <lineage>
        <taxon>Eukaryota</taxon>
        <taxon>Metazoa</taxon>
        <taxon>Chordata</taxon>
        <taxon>Craniata</taxon>
        <taxon>Vertebrata</taxon>
        <taxon>Euteleostomi</taxon>
        <taxon>Amphibia</taxon>
        <taxon>Batrachia</taxon>
        <taxon>Caudata</taxon>
        <taxon>Salamandroidea</taxon>
        <taxon>Salamandridae</taxon>
        <taxon>Pleurodelinae</taxon>
        <taxon>Pleurodeles</taxon>
    </lineage>
</organism>
<comment type="caution">
    <text evidence="2">The sequence shown here is derived from an EMBL/GenBank/DDBJ whole genome shotgun (WGS) entry which is preliminary data.</text>
</comment>
<dbReference type="Proteomes" id="UP001066276">
    <property type="component" value="Chromosome 4_1"/>
</dbReference>
<gene>
    <name evidence="2" type="ORF">NDU88_003760</name>
</gene>
<dbReference type="EMBL" id="JANPWB010000007">
    <property type="protein sequence ID" value="KAJ1171903.1"/>
    <property type="molecule type" value="Genomic_DNA"/>
</dbReference>
<sequence>MAYYAGGDEQYQELQEIPIEQQMEERLVEALGYHVQDSVNLALIQALKPFTKPLINFGSREFLGEGSQQRRAHAGDSGGSSGLSLQRAGGSSSAEILAQMAASVLRDHEYRASPPLKMLLSTRPRQALRYLHLPSQSLKTRKRSPFRVRSYGNHVIPRLT</sequence>
<accession>A0AAV7T607</accession>
<feature type="region of interest" description="Disordered" evidence="1">
    <location>
        <begin position="66"/>
        <end position="87"/>
    </location>
</feature>
<dbReference type="AlphaFoldDB" id="A0AAV7T607"/>
<reference evidence="2" key="1">
    <citation type="journal article" date="2022" name="bioRxiv">
        <title>Sequencing and chromosome-scale assembly of the giantPleurodeles waltlgenome.</title>
        <authorList>
            <person name="Brown T."/>
            <person name="Elewa A."/>
            <person name="Iarovenko S."/>
            <person name="Subramanian E."/>
            <person name="Araus A.J."/>
            <person name="Petzold A."/>
            <person name="Susuki M."/>
            <person name="Suzuki K.-i.T."/>
            <person name="Hayashi T."/>
            <person name="Toyoda A."/>
            <person name="Oliveira C."/>
            <person name="Osipova E."/>
            <person name="Leigh N.D."/>
            <person name="Simon A."/>
            <person name="Yun M.H."/>
        </authorList>
    </citation>
    <scope>NUCLEOTIDE SEQUENCE</scope>
    <source>
        <strain evidence="2">20211129_DDA</strain>
        <tissue evidence="2">Liver</tissue>
    </source>
</reference>
<protein>
    <submittedName>
        <fullName evidence="2">Uncharacterized protein</fullName>
    </submittedName>
</protein>
<evidence type="ECO:0000256" key="1">
    <source>
        <dbReference type="SAM" id="MobiDB-lite"/>
    </source>
</evidence>
<name>A0AAV7T607_PLEWA</name>
<keyword evidence="3" id="KW-1185">Reference proteome</keyword>
<proteinExistence type="predicted"/>
<evidence type="ECO:0000313" key="3">
    <source>
        <dbReference type="Proteomes" id="UP001066276"/>
    </source>
</evidence>
<evidence type="ECO:0000313" key="2">
    <source>
        <dbReference type="EMBL" id="KAJ1171903.1"/>
    </source>
</evidence>